<dbReference type="RefSeq" id="WP_047234100.1">
    <property type="nucleotide sequence ID" value="NZ_JNBQ01000033.1"/>
</dbReference>
<dbReference type="SUPFAM" id="SSF52317">
    <property type="entry name" value="Class I glutamine amidotransferase-like"/>
    <property type="match status" value="1"/>
</dbReference>
<gene>
    <name evidence="2" type="ORF">FB00_17370</name>
</gene>
<dbReference type="EMBL" id="JNBQ01000033">
    <property type="protein sequence ID" value="KLN33482.1"/>
    <property type="molecule type" value="Genomic_DNA"/>
</dbReference>
<dbReference type="InterPro" id="IPR029062">
    <property type="entry name" value="Class_I_gatase-like"/>
</dbReference>
<dbReference type="Pfam" id="PF06283">
    <property type="entry name" value="ThuA"/>
    <property type="match status" value="1"/>
</dbReference>
<keyword evidence="3" id="KW-1185">Reference proteome</keyword>
<evidence type="ECO:0000313" key="3">
    <source>
        <dbReference type="Proteomes" id="UP000035265"/>
    </source>
</evidence>
<dbReference type="PANTHER" id="PTHR40469:SF2">
    <property type="entry name" value="GALACTOSE-BINDING DOMAIN-LIKE SUPERFAMILY PROTEIN"/>
    <property type="match status" value="1"/>
</dbReference>
<sequence>MTERDRRALVVRGGWPGHAPEEAAELFVPFLEASGYDVTLEGSLESYADEEFMASLDLVVQCWTMGEILPDEMRGLRTAIANGTGFAGWHGGIVDSFRLATDYLQMVGGQFAAHAHDLIDHTIEIAPEHADHPIVAGISSIALHSEQYWVLADSYNEVLATTTIVPRDGDPWHEPVVSPAVWTRRWGAGRIFVCAAGHQLADLEVPPVRTIVERGILWASR</sequence>
<comment type="caution">
    <text evidence="2">The sequence shown here is derived from an EMBL/GenBank/DDBJ whole genome shotgun (WGS) entry which is preliminary data.</text>
</comment>
<organism evidence="2 3">
    <name type="scientific">Cellulosimicrobium funkei</name>
    <dbReference type="NCBI Taxonomy" id="264251"/>
    <lineage>
        <taxon>Bacteria</taxon>
        <taxon>Bacillati</taxon>
        <taxon>Actinomycetota</taxon>
        <taxon>Actinomycetes</taxon>
        <taxon>Micrococcales</taxon>
        <taxon>Promicromonosporaceae</taxon>
        <taxon>Cellulosimicrobium</taxon>
    </lineage>
</organism>
<reference evidence="2 3" key="1">
    <citation type="submission" date="2014-05" db="EMBL/GenBank/DDBJ databases">
        <title>Cellulosimicrobium funkei U11 genome.</title>
        <authorList>
            <person name="Hu C."/>
            <person name="Gong Y."/>
            <person name="Wan W."/>
            <person name="Jiang M."/>
        </authorList>
    </citation>
    <scope>NUCLEOTIDE SEQUENCE [LARGE SCALE GENOMIC DNA]</scope>
    <source>
        <strain evidence="2 3">U11</strain>
    </source>
</reference>
<name>A0A0H2L005_9MICO</name>
<dbReference type="STRING" id="264251.FB00_17370"/>
<proteinExistence type="predicted"/>
<dbReference type="InterPro" id="IPR029010">
    <property type="entry name" value="ThuA-like"/>
</dbReference>
<dbReference type="AlphaFoldDB" id="A0A0H2L005"/>
<feature type="domain" description="ThuA-like" evidence="1">
    <location>
        <begin position="7"/>
        <end position="219"/>
    </location>
</feature>
<evidence type="ECO:0000259" key="1">
    <source>
        <dbReference type="Pfam" id="PF06283"/>
    </source>
</evidence>
<dbReference type="Proteomes" id="UP000035265">
    <property type="component" value="Unassembled WGS sequence"/>
</dbReference>
<dbReference type="PATRIC" id="fig|264251.5.peg.3522"/>
<accession>A0A0H2L005</accession>
<dbReference type="Gene3D" id="3.40.50.880">
    <property type="match status" value="1"/>
</dbReference>
<dbReference type="PANTHER" id="PTHR40469">
    <property type="entry name" value="SECRETED GLYCOSYL HYDROLASE"/>
    <property type="match status" value="1"/>
</dbReference>
<evidence type="ECO:0000313" key="2">
    <source>
        <dbReference type="EMBL" id="KLN33482.1"/>
    </source>
</evidence>
<protein>
    <recommendedName>
        <fullName evidence="1">ThuA-like domain-containing protein</fullName>
    </recommendedName>
</protein>